<accession>A0A292DL30</accession>
<evidence type="ECO:0000313" key="7">
    <source>
        <dbReference type="EMBL" id="QEX38419.1"/>
    </source>
</evidence>
<dbReference type="RefSeq" id="WP_002478961.1">
    <property type="nucleotide sequence ID" value="NZ_AP021848.1"/>
</dbReference>
<reference evidence="7 10" key="2">
    <citation type="submission" date="2019-07" db="EMBL/GenBank/DDBJ databases">
        <title>Comparative genome analysis of staphylococcus lugdunensis shows clonal complex-dependent diversity of the putative virulence factor, ess/type vii locus.</title>
        <authorList>
            <person name="Lebeurre J."/>
            <person name="Dahyot S."/>
            <person name="Diene S."/>
            <person name="Paulay A."/>
            <person name="Aubourg M."/>
            <person name="Argemi X."/>
            <person name="Giard J.-C."/>
            <person name="Tournier I."/>
            <person name="Francois P."/>
            <person name="Pestel-Caron M."/>
        </authorList>
    </citation>
    <scope>NUCLEOTIDE SEQUENCE [LARGE SCALE GENOMIC DNA]</scope>
    <source>
        <strain evidence="7 10">SL13</strain>
    </source>
</reference>
<feature type="transmembrane region" description="Helical" evidence="6">
    <location>
        <begin position="12"/>
        <end position="29"/>
    </location>
</feature>
<evidence type="ECO:0000313" key="8">
    <source>
        <dbReference type="EMBL" id="TBW70407.1"/>
    </source>
</evidence>
<name>A0A292DL30_STALU</name>
<dbReference type="EMBL" id="CP041722">
    <property type="protein sequence ID" value="QEX38419.1"/>
    <property type="molecule type" value="Genomic_DNA"/>
</dbReference>
<dbReference type="Proteomes" id="UP000325462">
    <property type="component" value="Chromosome"/>
</dbReference>
<keyword evidence="3 6" id="KW-0812">Transmembrane</keyword>
<evidence type="ECO:0000256" key="6">
    <source>
        <dbReference type="SAM" id="Phobius"/>
    </source>
</evidence>
<organism evidence="8 9">
    <name type="scientific">Staphylococcus lugdunensis</name>
    <dbReference type="NCBI Taxonomy" id="28035"/>
    <lineage>
        <taxon>Bacteria</taxon>
        <taxon>Bacillati</taxon>
        <taxon>Bacillota</taxon>
        <taxon>Bacilli</taxon>
        <taxon>Bacillales</taxon>
        <taxon>Staphylococcaceae</taxon>
        <taxon>Staphylococcus</taxon>
    </lineage>
</organism>
<dbReference type="EMBL" id="SCHB01000010">
    <property type="protein sequence ID" value="TBW70407.1"/>
    <property type="molecule type" value="Genomic_DNA"/>
</dbReference>
<keyword evidence="5 6" id="KW-0472">Membrane</keyword>
<protein>
    <submittedName>
        <fullName evidence="8">Uncharacterized protein</fullName>
    </submittedName>
</protein>
<evidence type="ECO:0000256" key="5">
    <source>
        <dbReference type="ARBA" id="ARBA00023136"/>
    </source>
</evidence>
<keyword evidence="4 6" id="KW-1133">Transmembrane helix</keyword>
<dbReference type="Proteomes" id="UP000293637">
    <property type="component" value="Unassembled WGS sequence"/>
</dbReference>
<keyword evidence="10" id="KW-1185">Reference proteome</keyword>
<dbReference type="GeneID" id="58091597"/>
<evidence type="ECO:0000256" key="3">
    <source>
        <dbReference type="ARBA" id="ARBA00022692"/>
    </source>
</evidence>
<gene>
    <name evidence="8" type="ORF">EQ812_11755</name>
    <name evidence="7" type="ORF">FO454_05660</name>
</gene>
<feature type="transmembrane region" description="Helical" evidence="6">
    <location>
        <begin position="71"/>
        <end position="87"/>
    </location>
</feature>
<reference evidence="8 9" key="1">
    <citation type="journal article" date="2019" name="Sci. Transl. Med.">
        <title>Quorum sensing between bacterial species on the skin protects against epidermal injury in atopic dermatitis.</title>
        <authorList>
            <person name="Williams M.R."/>
        </authorList>
    </citation>
    <scope>NUCLEOTIDE SEQUENCE [LARGE SCALE GENOMIC DNA]</scope>
    <source>
        <strain evidence="8 9">E7</strain>
    </source>
</reference>
<dbReference type="OMA" id="YIQYYLY"/>
<feature type="transmembrane region" description="Helical" evidence="6">
    <location>
        <begin position="35"/>
        <end position="55"/>
    </location>
</feature>
<evidence type="ECO:0000313" key="10">
    <source>
        <dbReference type="Proteomes" id="UP000325462"/>
    </source>
</evidence>
<proteinExistence type="predicted"/>
<comment type="subcellular location">
    <subcellularLocation>
        <location evidence="1">Cell membrane</location>
        <topology evidence="1">Multi-pass membrane protein</topology>
    </subcellularLocation>
</comment>
<keyword evidence="2" id="KW-1003">Cell membrane</keyword>
<evidence type="ECO:0000256" key="2">
    <source>
        <dbReference type="ARBA" id="ARBA00022475"/>
    </source>
</evidence>
<evidence type="ECO:0000256" key="1">
    <source>
        <dbReference type="ARBA" id="ARBA00004651"/>
    </source>
</evidence>
<dbReference type="InterPro" id="IPR005598">
    <property type="entry name" value="ATP_synth_I"/>
</dbReference>
<evidence type="ECO:0000256" key="4">
    <source>
        <dbReference type="ARBA" id="ARBA00022989"/>
    </source>
</evidence>
<dbReference type="AlphaFoldDB" id="A0A292DL30"/>
<dbReference type="Pfam" id="PF03899">
    <property type="entry name" value="ATP-synt_I"/>
    <property type="match status" value="1"/>
</dbReference>
<feature type="transmembrane region" description="Helical" evidence="6">
    <location>
        <begin position="93"/>
        <end position="113"/>
    </location>
</feature>
<evidence type="ECO:0000313" key="9">
    <source>
        <dbReference type="Proteomes" id="UP000293637"/>
    </source>
</evidence>
<sequence>MLRFSFIFKQFIQYYLYSLIILYILYLIWSSPYILGMILGLIGSLINTFIFEIYLARAKQPDTIHISTGSVWRYLVALVVCAFWYLFKDEMNILGVVVGLMISYVLIILRPLLVRE</sequence>
<dbReference type="GO" id="GO:0005886">
    <property type="term" value="C:plasma membrane"/>
    <property type="evidence" value="ECO:0007669"/>
    <property type="project" value="UniProtKB-SubCell"/>
</dbReference>